<sequence>MAVRHCTFCEMFREKTSACERTPRGEQQKAGEIPRMSVASVCRSAVCLEEHNDRKDERASCLLLFDFVTVIHGQLRSQNGCLEGQKQEDWRDRPHLN</sequence>
<keyword evidence="1" id="KW-1185">Reference proteome</keyword>
<reference evidence="2" key="1">
    <citation type="submission" date="2016-11" db="UniProtKB">
        <authorList>
            <consortium name="WormBaseParasite"/>
        </authorList>
    </citation>
    <scope>IDENTIFICATION</scope>
</reference>
<proteinExistence type="predicted"/>
<organism evidence="1 2">
    <name type="scientific">Steinernema glaseri</name>
    <dbReference type="NCBI Taxonomy" id="37863"/>
    <lineage>
        <taxon>Eukaryota</taxon>
        <taxon>Metazoa</taxon>
        <taxon>Ecdysozoa</taxon>
        <taxon>Nematoda</taxon>
        <taxon>Chromadorea</taxon>
        <taxon>Rhabditida</taxon>
        <taxon>Tylenchina</taxon>
        <taxon>Panagrolaimomorpha</taxon>
        <taxon>Strongyloidoidea</taxon>
        <taxon>Steinernematidae</taxon>
        <taxon>Steinernema</taxon>
    </lineage>
</organism>
<protein>
    <submittedName>
        <fullName evidence="2">Uncharacterized protein</fullName>
    </submittedName>
</protein>
<dbReference type="Proteomes" id="UP000095287">
    <property type="component" value="Unplaced"/>
</dbReference>
<evidence type="ECO:0000313" key="2">
    <source>
        <dbReference type="WBParaSite" id="L893_g34029.t1"/>
    </source>
</evidence>
<dbReference type="AlphaFoldDB" id="A0A1I8A8X5"/>
<dbReference type="WBParaSite" id="L893_g34029.t1">
    <property type="protein sequence ID" value="L893_g34029.t1"/>
    <property type="gene ID" value="L893_g34029"/>
</dbReference>
<accession>A0A1I8A8X5</accession>
<evidence type="ECO:0000313" key="1">
    <source>
        <dbReference type="Proteomes" id="UP000095287"/>
    </source>
</evidence>
<name>A0A1I8A8X5_9BILA</name>